<accession>A7KHC5</accession>
<dbReference type="EnsemblPlants" id="KEH23045">
    <property type="protein sequence ID" value="KEH23045"/>
    <property type="gene ID" value="MTR_7g065025"/>
</dbReference>
<organism evidence="3">
    <name type="scientific">Medicago truncatula</name>
    <name type="common">Barrel medic</name>
    <name type="synonym">Medicago tribuloides</name>
    <dbReference type="NCBI Taxonomy" id="3880"/>
    <lineage>
        <taxon>Eukaryota</taxon>
        <taxon>Viridiplantae</taxon>
        <taxon>Streptophyta</taxon>
        <taxon>Embryophyta</taxon>
        <taxon>Tracheophyta</taxon>
        <taxon>Spermatophyta</taxon>
        <taxon>Magnoliopsida</taxon>
        <taxon>eudicotyledons</taxon>
        <taxon>Gunneridae</taxon>
        <taxon>Pentapetalae</taxon>
        <taxon>rosids</taxon>
        <taxon>fabids</taxon>
        <taxon>Fabales</taxon>
        <taxon>Fabaceae</taxon>
        <taxon>Papilionoideae</taxon>
        <taxon>50 kb inversion clade</taxon>
        <taxon>NPAAA clade</taxon>
        <taxon>Hologalegina</taxon>
        <taxon>IRL clade</taxon>
        <taxon>Trifolieae</taxon>
        <taxon>Medicago</taxon>
    </lineage>
</organism>
<evidence type="ECO:0000259" key="2">
    <source>
        <dbReference type="Pfam" id="PF07127"/>
    </source>
</evidence>
<dbReference type="EMBL" id="EF414346">
    <property type="protein sequence ID" value="ABS31432.1"/>
    <property type="molecule type" value="mRNA"/>
</dbReference>
<dbReference type="EMBL" id="PSQE01000007">
    <property type="protein sequence ID" value="RHN46264.1"/>
    <property type="molecule type" value="Genomic_DNA"/>
</dbReference>
<dbReference type="HOGENOM" id="CLU_181053_7_0_1"/>
<dbReference type="EMBL" id="CM001223">
    <property type="protein sequence ID" value="KEH23045.1"/>
    <property type="molecule type" value="Genomic_DNA"/>
</dbReference>
<dbReference type="Gramene" id="rna40732">
    <property type="protein sequence ID" value="RHN46264.1"/>
    <property type="gene ID" value="gene40732"/>
</dbReference>
<gene>
    <name evidence="4" type="ordered locus">MTR_7g065025</name>
    <name evidence="5" type="ORF">MtrunA17_Chr7g0240361</name>
</gene>
<protein>
    <submittedName>
        <fullName evidence="4">Nodule Cysteine-Rich (NCR) secreted peptide</fullName>
    </submittedName>
    <submittedName>
        <fullName evidence="3">Nodule-specific cysteine-rich peptide 237</fullName>
    </submittedName>
    <submittedName>
        <fullName evidence="5">Putative Late nodulin</fullName>
    </submittedName>
</protein>
<keyword evidence="1" id="KW-1133">Transmembrane helix</keyword>
<reference evidence="5" key="5">
    <citation type="journal article" date="2018" name="Nat. Plants">
        <title>Whole-genome landscape of Medicago truncatula symbiotic genes.</title>
        <authorList>
            <person name="Pecrix Y."/>
            <person name="Gamas P."/>
            <person name="Carrere S."/>
        </authorList>
    </citation>
    <scope>NUCLEOTIDE SEQUENCE</scope>
    <source>
        <tissue evidence="5">Leaves</tissue>
    </source>
</reference>
<dbReference type="Proteomes" id="UP000265566">
    <property type="component" value="Chromosome 7"/>
</dbReference>
<keyword evidence="1" id="KW-0472">Membrane</keyword>
<feature type="transmembrane region" description="Helical" evidence="1">
    <location>
        <begin position="6"/>
        <end position="25"/>
    </location>
</feature>
<dbReference type="Pfam" id="PF07127">
    <property type="entry name" value="Nodulin_late"/>
    <property type="match status" value="1"/>
</dbReference>
<evidence type="ECO:0000256" key="1">
    <source>
        <dbReference type="SAM" id="Phobius"/>
    </source>
</evidence>
<proteinExistence type="evidence at transcript level"/>
<feature type="domain" description="Late nodulin" evidence="2">
    <location>
        <begin position="1"/>
        <end position="58"/>
    </location>
</feature>
<reference evidence="3" key="1">
    <citation type="journal article" date="2007" name="Mol. Plant Microbe Interact.">
        <title>Genomic organization and evolutionary insights on GRP and NCR genes, two large nodule-specific gene families in Medicago truncatula.</title>
        <authorList>
            <person name="Alunni B."/>
            <person name="Kevei Z."/>
            <person name="Redondo-Nieto M."/>
            <person name="Kondorosi A."/>
            <person name="Mergaert P."/>
            <person name="Kondorosi E."/>
        </authorList>
    </citation>
    <scope>NUCLEOTIDE SEQUENCE</scope>
</reference>
<dbReference type="Proteomes" id="UP000002051">
    <property type="component" value="Unassembled WGS sequence"/>
</dbReference>
<keyword evidence="1" id="KW-0812">Transmembrane</keyword>
<reference evidence="4 7" key="3">
    <citation type="journal article" date="2014" name="BMC Genomics">
        <title>An improved genome release (version Mt4.0) for the model legume Medicago truncatula.</title>
        <authorList>
            <person name="Tang H."/>
            <person name="Krishnakumar V."/>
            <person name="Bidwell S."/>
            <person name="Rosen B."/>
            <person name="Chan A."/>
            <person name="Zhou S."/>
            <person name="Gentzbittel L."/>
            <person name="Childs K.L."/>
            <person name="Yandell M."/>
            <person name="Gundlach H."/>
            <person name="Mayer K.F."/>
            <person name="Schwartz D.C."/>
            <person name="Town C.D."/>
        </authorList>
    </citation>
    <scope>GENOME REANNOTATION</scope>
    <source>
        <strain evidence="4">A17</strain>
        <strain evidence="6 7">cv. Jemalong A17</strain>
    </source>
</reference>
<evidence type="ECO:0000313" key="4">
    <source>
        <dbReference type="EMBL" id="KEH23045.1"/>
    </source>
</evidence>
<reference evidence="4 7" key="2">
    <citation type="journal article" date="2011" name="Nature">
        <title>The Medicago genome provides insight into the evolution of rhizobial symbioses.</title>
        <authorList>
            <person name="Young N.D."/>
            <person name="Debelle F."/>
            <person name="Oldroyd G.E."/>
            <person name="Geurts R."/>
            <person name="Cannon S.B."/>
            <person name="Udvardi M.K."/>
            <person name="Benedito V.A."/>
            <person name="Mayer K.F."/>
            <person name="Gouzy J."/>
            <person name="Schoof H."/>
            <person name="Van de Peer Y."/>
            <person name="Proost S."/>
            <person name="Cook D.R."/>
            <person name="Meyers B.C."/>
            <person name="Spannagl M."/>
            <person name="Cheung F."/>
            <person name="De Mita S."/>
            <person name="Krishnakumar V."/>
            <person name="Gundlach H."/>
            <person name="Zhou S."/>
            <person name="Mudge J."/>
            <person name="Bharti A.K."/>
            <person name="Murray J.D."/>
            <person name="Naoumkina M.A."/>
            <person name="Rosen B."/>
            <person name="Silverstein K.A."/>
            <person name="Tang H."/>
            <person name="Rombauts S."/>
            <person name="Zhao P.X."/>
            <person name="Zhou P."/>
            <person name="Barbe V."/>
            <person name="Bardou P."/>
            <person name="Bechner M."/>
            <person name="Bellec A."/>
            <person name="Berger A."/>
            <person name="Berges H."/>
            <person name="Bidwell S."/>
            <person name="Bisseling T."/>
            <person name="Choisne N."/>
            <person name="Couloux A."/>
            <person name="Denny R."/>
            <person name="Deshpande S."/>
            <person name="Dai X."/>
            <person name="Doyle J.J."/>
            <person name="Dudez A.M."/>
            <person name="Farmer A.D."/>
            <person name="Fouteau S."/>
            <person name="Franken C."/>
            <person name="Gibelin C."/>
            <person name="Gish J."/>
            <person name="Goldstein S."/>
            <person name="Gonzalez A.J."/>
            <person name="Green P.J."/>
            <person name="Hallab A."/>
            <person name="Hartog M."/>
            <person name="Hua A."/>
            <person name="Humphray S.J."/>
            <person name="Jeong D.H."/>
            <person name="Jing Y."/>
            <person name="Jocker A."/>
            <person name="Kenton S.M."/>
            <person name="Kim D.J."/>
            <person name="Klee K."/>
            <person name="Lai H."/>
            <person name="Lang C."/>
            <person name="Lin S."/>
            <person name="Macmil S.L."/>
            <person name="Magdelenat G."/>
            <person name="Matthews L."/>
            <person name="McCorrison J."/>
            <person name="Monaghan E.L."/>
            <person name="Mun J.H."/>
            <person name="Najar F.Z."/>
            <person name="Nicholson C."/>
            <person name="Noirot C."/>
            <person name="O'Bleness M."/>
            <person name="Paule C.R."/>
            <person name="Poulain J."/>
            <person name="Prion F."/>
            <person name="Qin B."/>
            <person name="Qu C."/>
            <person name="Retzel E.F."/>
            <person name="Riddle C."/>
            <person name="Sallet E."/>
            <person name="Samain S."/>
            <person name="Samson N."/>
            <person name="Sanders I."/>
            <person name="Saurat O."/>
            <person name="Scarpelli C."/>
            <person name="Schiex T."/>
            <person name="Segurens B."/>
            <person name="Severin A.J."/>
            <person name="Sherrier D.J."/>
            <person name="Shi R."/>
            <person name="Sims S."/>
            <person name="Singer S.R."/>
            <person name="Sinharoy S."/>
            <person name="Sterck L."/>
            <person name="Viollet A."/>
            <person name="Wang B.B."/>
            <person name="Wang K."/>
            <person name="Wang M."/>
            <person name="Wang X."/>
            <person name="Warfsmann J."/>
            <person name="Weissenbach J."/>
            <person name="White D.D."/>
            <person name="White J.D."/>
            <person name="Wiley G.B."/>
            <person name="Wincker P."/>
            <person name="Xing Y."/>
            <person name="Yang L."/>
            <person name="Yao Z."/>
            <person name="Ying F."/>
            <person name="Zhai J."/>
            <person name="Zhou L."/>
            <person name="Zuber A."/>
            <person name="Denarie J."/>
            <person name="Dixon R.A."/>
            <person name="May G.D."/>
            <person name="Schwartz D.C."/>
            <person name="Rogers J."/>
            <person name="Quetier F."/>
            <person name="Town C.D."/>
            <person name="Roe B.A."/>
        </authorList>
    </citation>
    <scope>NUCLEOTIDE SEQUENCE [LARGE SCALE GENOMIC DNA]</scope>
    <source>
        <strain evidence="4">A17</strain>
        <strain evidence="6 7">cv. Jemalong A17</strain>
    </source>
</reference>
<keyword evidence="7" id="KW-1185">Reference proteome</keyword>
<dbReference type="GO" id="GO:0046872">
    <property type="term" value="F:metal ion binding"/>
    <property type="evidence" value="ECO:0007669"/>
    <property type="project" value="InterPro"/>
</dbReference>
<evidence type="ECO:0000313" key="6">
    <source>
        <dbReference type="EnsemblPlants" id="KEH23045"/>
    </source>
</evidence>
<evidence type="ECO:0000313" key="7">
    <source>
        <dbReference type="Proteomes" id="UP000002051"/>
    </source>
</evidence>
<dbReference type="InterPro" id="IPR009810">
    <property type="entry name" value="Nodulin_late_dom"/>
</dbReference>
<evidence type="ECO:0000313" key="3">
    <source>
        <dbReference type="EMBL" id="ABS31432.1"/>
    </source>
</evidence>
<dbReference type="AlphaFoldDB" id="A7KHC5"/>
<name>A7KHC5_MEDTR</name>
<reference evidence="6" key="4">
    <citation type="submission" date="2015-04" db="UniProtKB">
        <authorList>
            <consortium name="EnsemblPlants"/>
        </authorList>
    </citation>
    <scope>IDENTIFICATION</scope>
    <source>
        <strain evidence="6">cv. Jemalong A17</strain>
    </source>
</reference>
<sequence length="64" mass="7427">MVETLRLFYIMILFVSLYLVVVDGVSKLAQSCSEDFECYIKNPHAPFGQLRCFEGYCQRLDKPT</sequence>
<evidence type="ECO:0000313" key="5">
    <source>
        <dbReference type="EMBL" id="RHN46264.1"/>
    </source>
</evidence>